<accession>A0A839HBH0</accession>
<organism evidence="1 2">
    <name type="scientific">Limosilactobacillus albertensis</name>
    <dbReference type="NCBI Taxonomy" id="2759752"/>
    <lineage>
        <taxon>Bacteria</taxon>
        <taxon>Bacillati</taxon>
        <taxon>Bacillota</taxon>
        <taxon>Bacilli</taxon>
        <taxon>Lactobacillales</taxon>
        <taxon>Lactobacillaceae</taxon>
        <taxon>Limosilactobacillus</taxon>
    </lineage>
</organism>
<dbReference type="AlphaFoldDB" id="A0A839HBH0"/>
<evidence type="ECO:0000313" key="1">
    <source>
        <dbReference type="EMBL" id="MBB1124557.1"/>
    </source>
</evidence>
<gene>
    <name evidence="1" type="ORF">H5S41_11500</name>
</gene>
<dbReference type="EMBL" id="JACIVD010000077">
    <property type="protein sequence ID" value="MBB1124557.1"/>
    <property type="molecule type" value="Genomic_DNA"/>
</dbReference>
<dbReference type="RefSeq" id="WP_182603411.1">
    <property type="nucleotide sequence ID" value="NZ_JACIVD010000077.1"/>
</dbReference>
<dbReference type="Proteomes" id="UP000547628">
    <property type="component" value="Unassembled WGS sequence"/>
</dbReference>
<evidence type="ECO:0000313" key="2">
    <source>
        <dbReference type="Proteomes" id="UP000547628"/>
    </source>
</evidence>
<protein>
    <submittedName>
        <fullName evidence="1">Uncharacterized protein</fullName>
    </submittedName>
</protein>
<sequence length="359" mass="41401">MSEYKEIQEQTYLNLDNGKVYFAIEEVLRIINNQTEANQANSISPTRLNKIMKKSNIDWRTLDRSQIKLIIGYHAPYPNDEHTASLNKVNVISSTDMVKLVNSIRTMNPTKNTKNDNSPYIEESWGLIEKYDPKDAFPPLYYSITRTTYEIQGHQAYGHVSAPNTNINSKTLIKKAKDFKKANPERFELIKVSPNDIFSDSKINVNSVESYVNLELHDELLNHYKTRKGIHIKKEMASLDDMIPSKEPVIKYIRKNLPNAIKGNSDAFKVVLTDNDIRAIDKGITRQYGNVEAYVRSRLNEYEDTVNNLHKSNAKYIAMRGKLKNYLEGEYNSKAVIQFFKDKTAHHIIGTKLKNMFDL</sequence>
<name>A0A839HBH0_9LACO</name>
<proteinExistence type="predicted"/>
<reference evidence="1 2" key="1">
    <citation type="submission" date="2020-07" db="EMBL/GenBank/DDBJ databases">
        <title>Description of Limosilactobacillus balticus sp. nov., Limosilactobacillus agrestis sp. nov., Limosilactobacillus albertensis sp. nov., Limosilactobacillus rudii sp. nov., Limosilactobacillus fastidiosus sp. nov., five novel Limosilactobacillus species isolated from the vertebrate gastrointestinal tract, and proposal of 6 subspecies of Limosilactobacillus reuteri adapted to the gastrointestinal tract of specific vertebrate hosts.</title>
        <authorList>
            <person name="Li F."/>
            <person name="Cheng C."/>
            <person name="Zheng J."/>
            <person name="Quevedo R.M."/>
            <person name="Li J."/>
            <person name="Roos S."/>
            <person name="Gaenzle M.G."/>
            <person name="Walter J."/>
        </authorList>
    </citation>
    <scope>NUCLEOTIDE SEQUENCE [LARGE SCALE GENOMIC DNA]</scope>
    <source>
        <strain evidence="1 2">Lr3000</strain>
    </source>
</reference>
<comment type="caution">
    <text evidence="1">The sequence shown here is derived from an EMBL/GenBank/DDBJ whole genome shotgun (WGS) entry which is preliminary data.</text>
</comment>